<dbReference type="GO" id="GO:0016887">
    <property type="term" value="F:ATP hydrolysis activity"/>
    <property type="evidence" value="ECO:0007669"/>
    <property type="project" value="InterPro"/>
</dbReference>
<evidence type="ECO:0000256" key="1">
    <source>
        <dbReference type="ARBA" id="ARBA00022741"/>
    </source>
</evidence>
<dbReference type="AlphaFoldDB" id="A0A9P6VDG6"/>
<evidence type="ECO:0000313" key="5">
    <source>
        <dbReference type="Proteomes" id="UP000785200"/>
    </source>
</evidence>
<dbReference type="InterPro" id="IPR050173">
    <property type="entry name" value="ABC_transporter_C-like"/>
</dbReference>
<accession>A0A9P6VDG6</accession>
<dbReference type="Proteomes" id="UP000785200">
    <property type="component" value="Unassembled WGS sequence"/>
</dbReference>
<dbReference type="InterPro" id="IPR027417">
    <property type="entry name" value="P-loop_NTPase"/>
</dbReference>
<evidence type="ECO:0000313" key="4">
    <source>
        <dbReference type="EMBL" id="KAG0644973.1"/>
    </source>
</evidence>
<organism evidence="4 5">
    <name type="scientific">Hyphodiscus hymeniophilus</name>
    <dbReference type="NCBI Taxonomy" id="353542"/>
    <lineage>
        <taxon>Eukaryota</taxon>
        <taxon>Fungi</taxon>
        <taxon>Dikarya</taxon>
        <taxon>Ascomycota</taxon>
        <taxon>Pezizomycotina</taxon>
        <taxon>Leotiomycetes</taxon>
        <taxon>Helotiales</taxon>
        <taxon>Hyphodiscaceae</taxon>
        <taxon>Hyphodiscus</taxon>
    </lineage>
</organism>
<dbReference type="EMBL" id="VNKQ01000021">
    <property type="protein sequence ID" value="KAG0644973.1"/>
    <property type="molecule type" value="Genomic_DNA"/>
</dbReference>
<protein>
    <submittedName>
        <fullName evidence="4">Abc multidrug transporter</fullName>
    </submittedName>
</protein>
<dbReference type="SUPFAM" id="SSF52540">
    <property type="entry name" value="P-loop containing nucleoside triphosphate hydrolases"/>
    <property type="match status" value="1"/>
</dbReference>
<dbReference type="SMART" id="SM00382">
    <property type="entry name" value="AAA"/>
    <property type="match status" value="1"/>
</dbReference>
<keyword evidence="1" id="KW-0547">Nucleotide-binding</keyword>
<dbReference type="InterPro" id="IPR017871">
    <property type="entry name" value="ABC_transporter-like_CS"/>
</dbReference>
<keyword evidence="5" id="KW-1185">Reference proteome</keyword>
<keyword evidence="2" id="KW-0067">ATP-binding</keyword>
<dbReference type="PANTHER" id="PTHR24223:SF399">
    <property type="entry name" value="ABC TRANSPORTER ATNG"/>
    <property type="match status" value="1"/>
</dbReference>
<comment type="caution">
    <text evidence="4">The sequence shown here is derived from an EMBL/GenBank/DDBJ whole genome shotgun (WGS) entry which is preliminary data.</text>
</comment>
<gene>
    <name evidence="4" type="ORF">D0Z07_9319</name>
</gene>
<dbReference type="PROSITE" id="PS50893">
    <property type="entry name" value="ABC_TRANSPORTER_2"/>
    <property type="match status" value="1"/>
</dbReference>
<dbReference type="GO" id="GO:0042626">
    <property type="term" value="F:ATPase-coupled transmembrane transporter activity"/>
    <property type="evidence" value="ECO:0007669"/>
    <property type="project" value="TreeGrafter"/>
</dbReference>
<name>A0A9P6VDG6_9HELO</name>
<dbReference type="InterPro" id="IPR003593">
    <property type="entry name" value="AAA+_ATPase"/>
</dbReference>
<feature type="domain" description="ABC transporter" evidence="3">
    <location>
        <begin position="49"/>
        <end position="251"/>
    </location>
</feature>
<dbReference type="PROSITE" id="PS00211">
    <property type="entry name" value="ABC_TRANSPORTER_1"/>
    <property type="match status" value="1"/>
</dbReference>
<sequence>MSGVACFQRIQNSELDEKQEKQYNKETDIEIPIVRGSPDNYQVPSHCAIHVQDASISWSGVTEPLLSDLSFEIPKAGLTIVVGRTGVGKTSLLRALLGGLDISSGSIIMRQQKVMYCGQSLWFMKGTIRENIMGPLTFDPLWYDQVVHACSLSDDFSQLAAKDFTDVGNEGSALSGGQKQRVIMARAVYSRAPIVMLDNTLNGLDRKTESWVFKNLMGEGGLLRKGGVSVIMVSHNSTFRAKPRHHHMQRSDSR</sequence>
<dbReference type="GO" id="GO:0005524">
    <property type="term" value="F:ATP binding"/>
    <property type="evidence" value="ECO:0007669"/>
    <property type="project" value="UniProtKB-KW"/>
</dbReference>
<dbReference type="InterPro" id="IPR003439">
    <property type="entry name" value="ABC_transporter-like_ATP-bd"/>
</dbReference>
<dbReference type="PANTHER" id="PTHR24223">
    <property type="entry name" value="ATP-BINDING CASSETTE SUB-FAMILY C"/>
    <property type="match status" value="1"/>
</dbReference>
<evidence type="ECO:0000256" key="2">
    <source>
        <dbReference type="ARBA" id="ARBA00022840"/>
    </source>
</evidence>
<dbReference type="GO" id="GO:0016020">
    <property type="term" value="C:membrane"/>
    <property type="evidence" value="ECO:0007669"/>
    <property type="project" value="TreeGrafter"/>
</dbReference>
<proteinExistence type="predicted"/>
<dbReference type="OrthoDB" id="6500128at2759"/>
<evidence type="ECO:0000259" key="3">
    <source>
        <dbReference type="PROSITE" id="PS50893"/>
    </source>
</evidence>
<reference evidence="4" key="1">
    <citation type="submission" date="2019-07" db="EMBL/GenBank/DDBJ databases">
        <title>Hyphodiscus hymeniophilus genome sequencing and assembly.</title>
        <authorList>
            <person name="Kramer G."/>
            <person name="Nodwell J."/>
        </authorList>
    </citation>
    <scope>NUCLEOTIDE SEQUENCE</scope>
    <source>
        <strain evidence="4">ATCC 34498</strain>
    </source>
</reference>
<dbReference type="Pfam" id="PF00005">
    <property type="entry name" value="ABC_tran"/>
    <property type="match status" value="1"/>
</dbReference>
<dbReference type="Gene3D" id="3.40.50.300">
    <property type="entry name" value="P-loop containing nucleotide triphosphate hydrolases"/>
    <property type="match status" value="1"/>
</dbReference>